<dbReference type="InterPro" id="IPR014729">
    <property type="entry name" value="Rossmann-like_a/b/a_fold"/>
</dbReference>
<dbReference type="AlphaFoldDB" id="A0A916WIK3"/>
<keyword evidence="4" id="KW-1185">Reference proteome</keyword>
<feature type="domain" description="HTH luxR-type" evidence="2">
    <location>
        <begin position="19"/>
        <end position="84"/>
    </location>
</feature>
<dbReference type="PANTHER" id="PTHR46553">
    <property type="entry name" value="ADENINE NUCLEOTIDE ALPHA HYDROLASES-LIKE SUPERFAMILY PROTEIN"/>
    <property type="match status" value="1"/>
</dbReference>
<dbReference type="PROSITE" id="PS50043">
    <property type="entry name" value="HTH_LUXR_2"/>
    <property type="match status" value="1"/>
</dbReference>
<dbReference type="GO" id="GO:0006355">
    <property type="term" value="P:regulation of DNA-templated transcription"/>
    <property type="evidence" value="ECO:0007669"/>
    <property type="project" value="InterPro"/>
</dbReference>
<dbReference type="PRINTS" id="PR01438">
    <property type="entry name" value="UNVRSLSTRESS"/>
</dbReference>
<dbReference type="Gene3D" id="1.10.10.10">
    <property type="entry name" value="Winged helix-like DNA-binding domain superfamily/Winged helix DNA-binding domain"/>
    <property type="match status" value="1"/>
</dbReference>
<dbReference type="PRINTS" id="PR00038">
    <property type="entry name" value="HTHLUXR"/>
</dbReference>
<accession>A0A916WIK3</accession>
<dbReference type="GO" id="GO:0003677">
    <property type="term" value="F:DNA binding"/>
    <property type="evidence" value="ECO:0007669"/>
    <property type="project" value="InterPro"/>
</dbReference>
<evidence type="ECO:0000259" key="2">
    <source>
        <dbReference type="PROSITE" id="PS50043"/>
    </source>
</evidence>
<dbReference type="SUPFAM" id="SSF46894">
    <property type="entry name" value="C-terminal effector domain of the bipartite response regulators"/>
    <property type="match status" value="1"/>
</dbReference>
<dbReference type="Pfam" id="PF00582">
    <property type="entry name" value="Usp"/>
    <property type="match status" value="1"/>
</dbReference>
<dbReference type="EMBL" id="BMGB01000001">
    <property type="protein sequence ID" value="GGB04448.1"/>
    <property type="molecule type" value="Genomic_DNA"/>
</dbReference>
<dbReference type="SUPFAM" id="SSF52402">
    <property type="entry name" value="Adenine nucleotide alpha hydrolases-like"/>
    <property type="match status" value="1"/>
</dbReference>
<dbReference type="Pfam" id="PF00196">
    <property type="entry name" value="GerE"/>
    <property type="match status" value="1"/>
</dbReference>
<dbReference type="InterPro" id="IPR016032">
    <property type="entry name" value="Sig_transdc_resp-reg_C-effctor"/>
</dbReference>
<reference evidence="3" key="2">
    <citation type="submission" date="2020-09" db="EMBL/GenBank/DDBJ databases">
        <authorList>
            <person name="Sun Q."/>
            <person name="Zhou Y."/>
        </authorList>
    </citation>
    <scope>NUCLEOTIDE SEQUENCE</scope>
    <source>
        <strain evidence="3">CGMCC 1.12813</strain>
    </source>
</reference>
<dbReference type="PANTHER" id="PTHR46553:SF3">
    <property type="entry name" value="ADENINE NUCLEOTIDE ALPHA HYDROLASES-LIKE SUPERFAMILY PROTEIN"/>
    <property type="match status" value="1"/>
</dbReference>
<dbReference type="SMART" id="SM00421">
    <property type="entry name" value="HTH_LUXR"/>
    <property type="match status" value="1"/>
</dbReference>
<dbReference type="Proteomes" id="UP000606922">
    <property type="component" value="Unassembled WGS sequence"/>
</dbReference>
<dbReference type="InterPro" id="IPR006016">
    <property type="entry name" value="UspA"/>
</dbReference>
<dbReference type="Gene3D" id="3.40.50.620">
    <property type="entry name" value="HUPs"/>
    <property type="match status" value="1"/>
</dbReference>
<gene>
    <name evidence="3" type="ORF">GCM10010979_18920</name>
</gene>
<reference evidence="3" key="1">
    <citation type="journal article" date="2014" name="Int. J. Syst. Evol. Microbiol.">
        <title>Complete genome sequence of Corynebacterium casei LMG S-19264T (=DSM 44701T), isolated from a smear-ripened cheese.</title>
        <authorList>
            <consortium name="US DOE Joint Genome Institute (JGI-PGF)"/>
            <person name="Walter F."/>
            <person name="Albersmeier A."/>
            <person name="Kalinowski J."/>
            <person name="Ruckert C."/>
        </authorList>
    </citation>
    <scope>NUCLEOTIDE SEQUENCE</scope>
    <source>
        <strain evidence="3">CGMCC 1.12813</strain>
    </source>
</reference>
<protein>
    <recommendedName>
        <fullName evidence="2">HTH luxR-type domain-containing protein</fullName>
    </recommendedName>
</protein>
<dbReference type="CDD" id="cd06170">
    <property type="entry name" value="LuxR_C_like"/>
    <property type="match status" value="1"/>
</dbReference>
<comment type="caution">
    <text evidence="3">The sequence shown here is derived from an EMBL/GenBank/DDBJ whole genome shotgun (WGS) entry which is preliminary data.</text>
</comment>
<organism evidence="3 4">
    <name type="scientific">Conyzicola nivalis</name>
    <dbReference type="NCBI Taxonomy" id="1477021"/>
    <lineage>
        <taxon>Bacteria</taxon>
        <taxon>Bacillati</taxon>
        <taxon>Actinomycetota</taxon>
        <taxon>Actinomycetes</taxon>
        <taxon>Micrococcales</taxon>
        <taxon>Microbacteriaceae</taxon>
        <taxon>Conyzicola</taxon>
    </lineage>
</organism>
<dbReference type="CDD" id="cd23659">
    <property type="entry name" value="USP_At3g01520-like"/>
    <property type="match status" value="1"/>
</dbReference>
<dbReference type="InterPro" id="IPR000792">
    <property type="entry name" value="Tscrpt_reg_LuxR_C"/>
</dbReference>
<dbReference type="InterPro" id="IPR036388">
    <property type="entry name" value="WH-like_DNA-bd_sf"/>
</dbReference>
<name>A0A916WIK3_9MICO</name>
<dbReference type="RefSeq" id="WP_308419477.1">
    <property type="nucleotide sequence ID" value="NZ_BMGB01000001.1"/>
</dbReference>
<evidence type="ECO:0000256" key="1">
    <source>
        <dbReference type="ARBA" id="ARBA00008791"/>
    </source>
</evidence>
<evidence type="ECO:0000313" key="3">
    <source>
        <dbReference type="EMBL" id="GGB04448.1"/>
    </source>
</evidence>
<proteinExistence type="inferred from homology"/>
<evidence type="ECO:0000313" key="4">
    <source>
        <dbReference type="Proteomes" id="UP000606922"/>
    </source>
</evidence>
<sequence length="276" mass="29049">MGETRDRLAGNDTALLPRDATLELHLTLRERQLLRLISTGMTNREMADELGLAEKTVKNYVSGLFCKLGVARRAQAAVVGVRLERSAPRATSGADGMGPSALPGERATVHAVDMQTHSHPPDPDLANTIVVGHDGSHGGESAFELALRLAERLGATLLVVRAWTIDTAPHGTLVSGGYVASFDEASAKVARILERDVADLVTAHPGVTFRFKAKFGQPAAVLIAASPGALMLVVGSRGHGGFSSLLLGSVSEQCTRHAHCPVLVVRPRDPKAGGEP</sequence>
<comment type="similarity">
    <text evidence="1">Belongs to the universal stress protein A family.</text>
</comment>
<dbReference type="InterPro" id="IPR006015">
    <property type="entry name" value="Universal_stress_UspA"/>
</dbReference>